<organism evidence="2 3">
    <name type="scientific">Akanthomyces lecanii RCEF 1005</name>
    <dbReference type="NCBI Taxonomy" id="1081108"/>
    <lineage>
        <taxon>Eukaryota</taxon>
        <taxon>Fungi</taxon>
        <taxon>Dikarya</taxon>
        <taxon>Ascomycota</taxon>
        <taxon>Pezizomycotina</taxon>
        <taxon>Sordariomycetes</taxon>
        <taxon>Hypocreomycetidae</taxon>
        <taxon>Hypocreales</taxon>
        <taxon>Cordycipitaceae</taxon>
        <taxon>Akanthomyces</taxon>
        <taxon>Cordyceps confragosa</taxon>
    </lineage>
</organism>
<proteinExistence type="predicted"/>
<keyword evidence="3" id="KW-1185">Reference proteome</keyword>
<dbReference type="Gene3D" id="3.10.129.10">
    <property type="entry name" value="Hotdog Thioesterase"/>
    <property type="match status" value="1"/>
</dbReference>
<dbReference type="EMBL" id="AZHF01000001">
    <property type="protein sequence ID" value="OAA80732.1"/>
    <property type="molecule type" value="Genomic_DNA"/>
</dbReference>
<feature type="compositionally biased region" description="Polar residues" evidence="1">
    <location>
        <begin position="19"/>
        <end position="33"/>
    </location>
</feature>
<accession>A0A162KCI2</accession>
<evidence type="ECO:0008006" key="4">
    <source>
        <dbReference type="Google" id="ProtNLM"/>
    </source>
</evidence>
<dbReference type="SUPFAM" id="SSF54637">
    <property type="entry name" value="Thioesterase/thiol ester dehydrase-isomerase"/>
    <property type="match status" value="1"/>
</dbReference>
<evidence type="ECO:0000256" key="1">
    <source>
        <dbReference type="SAM" id="MobiDB-lite"/>
    </source>
</evidence>
<dbReference type="CDD" id="cd00586">
    <property type="entry name" value="4HBT"/>
    <property type="match status" value="1"/>
</dbReference>
<evidence type="ECO:0000313" key="3">
    <source>
        <dbReference type="Proteomes" id="UP000076881"/>
    </source>
</evidence>
<dbReference type="InterPro" id="IPR029069">
    <property type="entry name" value="HotDog_dom_sf"/>
</dbReference>
<dbReference type="OrthoDB" id="5538558at2759"/>
<gene>
    <name evidence="2" type="ORF">LEL_00277</name>
</gene>
<evidence type="ECO:0000313" key="2">
    <source>
        <dbReference type="EMBL" id="OAA80732.1"/>
    </source>
</evidence>
<feature type="region of interest" description="Disordered" evidence="1">
    <location>
        <begin position="19"/>
        <end position="44"/>
    </location>
</feature>
<sequence length="280" mass="32227">MIPRQQLLRLRVVSRSTGATRRALSSSSVQKHNGASAAQAETAPNSRWLSDMRHRLSTGISKRTDEPKIVSQLKHHMSYLDQHWLNLSAGREGFLIEPQWRGLDKHNIAWGDMVSLIWSTVALDNCHVNNVMYNRFAESGRVNWMMNVAAHVAPENRKEFTELMSPRGIGLILASIRTDYKFPMTFPDQVTVLHKLVTKPDSTSDKVLMEAVAYSHKHKRPAARFFEDIAVYDYRAAKKAPLKPFMVEEMQAMYELQDQRRHQTEQKVQELLQSMEELEV</sequence>
<comment type="caution">
    <text evidence="2">The sequence shown here is derived from an EMBL/GenBank/DDBJ whole genome shotgun (WGS) entry which is preliminary data.</text>
</comment>
<protein>
    <recommendedName>
        <fullName evidence="4">Thioesterase/thiol ester dehydrase-isomerase</fullName>
    </recommendedName>
</protein>
<reference evidence="2 3" key="1">
    <citation type="journal article" date="2016" name="Genome Biol. Evol.">
        <title>Divergent and convergent evolution of fungal pathogenicity.</title>
        <authorList>
            <person name="Shang Y."/>
            <person name="Xiao G."/>
            <person name="Zheng P."/>
            <person name="Cen K."/>
            <person name="Zhan S."/>
            <person name="Wang C."/>
        </authorList>
    </citation>
    <scope>NUCLEOTIDE SEQUENCE [LARGE SCALE GENOMIC DNA]</scope>
    <source>
        <strain evidence="2 3">RCEF 1005</strain>
    </source>
</reference>
<name>A0A162KCI2_CORDF</name>
<dbReference type="Pfam" id="PF13279">
    <property type="entry name" value="4HBT_2"/>
    <property type="match status" value="1"/>
</dbReference>
<dbReference type="Proteomes" id="UP000076881">
    <property type="component" value="Unassembled WGS sequence"/>
</dbReference>
<dbReference type="AlphaFoldDB" id="A0A162KCI2"/>